<dbReference type="PANTHER" id="PTHR43792:SF1">
    <property type="entry name" value="N-ACETYLTRANSFERASE DOMAIN-CONTAINING PROTEIN"/>
    <property type="match status" value="1"/>
</dbReference>
<evidence type="ECO:0000313" key="3">
    <source>
        <dbReference type="EMBL" id="MBU2669104.1"/>
    </source>
</evidence>
<dbReference type="RefSeq" id="WP_215793332.1">
    <property type="nucleotide sequence ID" value="NZ_JAHKKG010000013.1"/>
</dbReference>
<dbReference type="InterPro" id="IPR016181">
    <property type="entry name" value="Acyl_CoA_acyltransferase"/>
</dbReference>
<dbReference type="SUPFAM" id="SSF55729">
    <property type="entry name" value="Acyl-CoA N-acyltransferases (Nat)"/>
    <property type="match status" value="1"/>
</dbReference>
<comment type="caution">
    <text evidence="3">The sequence shown here is derived from an EMBL/GenBank/DDBJ whole genome shotgun (WGS) entry which is preliminary data.</text>
</comment>
<feature type="domain" description="N-acetyltransferase" evidence="2">
    <location>
        <begin position="18"/>
        <end position="172"/>
    </location>
</feature>
<protein>
    <submittedName>
        <fullName evidence="3">GNAT family N-acetyltransferase</fullName>
    </submittedName>
</protein>
<reference evidence="3 4" key="1">
    <citation type="submission" date="2021-06" db="EMBL/GenBank/DDBJ databases">
        <title>Actinoplanes lichenicola sp. nov., and Actinoplanes ovalisporus sp. nov., isolated from lichen in Thailand.</title>
        <authorList>
            <person name="Saeng-In P."/>
            <person name="Kanchanasin P."/>
            <person name="Yuki M."/>
            <person name="Kudo T."/>
            <person name="Ohkuma M."/>
            <person name="Phongsopitanun W."/>
            <person name="Tanasupawat S."/>
        </authorList>
    </citation>
    <scope>NUCLEOTIDE SEQUENCE [LARGE SCALE GENOMIC DNA]</scope>
    <source>
        <strain evidence="3 4">NBRC 110975</strain>
    </source>
</reference>
<name>A0ABS5Z087_9ACTN</name>
<feature type="region of interest" description="Disordered" evidence="1">
    <location>
        <begin position="169"/>
        <end position="208"/>
    </location>
</feature>
<organism evidence="3 4">
    <name type="scientific">Paractinoplanes bogorensis</name>
    <dbReference type="NCBI Taxonomy" id="1610840"/>
    <lineage>
        <taxon>Bacteria</taxon>
        <taxon>Bacillati</taxon>
        <taxon>Actinomycetota</taxon>
        <taxon>Actinomycetes</taxon>
        <taxon>Micromonosporales</taxon>
        <taxon>Micromonosporaceae</taxon>
        <taxon>Paractinoplanes</taxon>
    </lineage>
</organism>
<proteinExistence type="predicted"/>
<dbReference type="CDD" id="cd04301">
    <property type="entry name" value="NAT_SF"/>
    <property type="match status" value="1"/>
</dbReference>
<dbReference type="PROSITE" id="PS51186">
    <property type="entry name" value="GNAT"/>
    <property type="match status" value="1"/>
</dbReference>
<dbReference type="InterPro" id="IPR000182">
    <property type="entry name" value="GNAT_dom"/>
</dbReference>
<dbReference type="Proteomes" id="UP001519654">
    <property type="component" value="Unassembled WGS sequence"/>
</dbReference>
<dbReference type="Pfam" id="PF13302">
    <property type="entry name" value="Acetyltransf_3"/>
    <property type="match status" value="1"/>
</dbReference>
<evidence type="ECO:0000313" key="4">
    <source>
        <dbReference type="Proteomes" id="UP001519654"/>
    </source>
</evidence>
<evidence type="ECO:0000256" key="1">
    <source>
        <dbReference type="SAM" id="MobiDB-lite"/>
    </source>
</evidence>
<sequence>MTLGSVAWPPEPIRTERLVLRATEARDRPAFIELYASPEVHKYLGGAQPRADLERDTPAVPAEWPGSFVADLEGDLIGHLMLRRPERHRPAAVGKVDLGYLFLPRAWGQGYATEACGAVLTWFDGALPGEPVVLATQTANTGSMRLAARLGFTERERFHAWDADQWLGERVPSPTQPRSASTAVHSAGWPASRIPSSISTTARSRDGR</sequence>
<accession>A0ABS5Z087</accession>
<dbReference type="InterPro" id="IPR051531">
    <property type="entry name" value="N-acetyltransferase"/>
</dbReference>
<dbReference type="EMBL" id="JAHKKG010000013">
    <property type="protein sequence ID" value="MBU2669104.1"/>
    <property type="molecule type" value="Genomic_DNA"/>
</dbReference>
<dbReference type="Gene3D" id="3.40.630.30">
    <property type="match status" value="1"/>
</dbReference>
<gene>
    <name evidence="3" type="ORF">KOI35_36885</name>
</gene>
<dbReference type="PANTHER" id="PTHR43792">
    <property type="entry name" value="GNAT FAMILY, PUTATIVE (AFU_ORTHOLOGUE AFUA_3G00765)-RELATED-RELATED"/>
    <property type="match status" value="1"/>
</dbReference>
<keyword evidence="4" id="KW-1185">Reference proteome</keyword>
<evidence type="ECO:0000259" key="2">
    <source>
        <dbReference type="PROSITE" id="PS51186"/>
    </source>
</evidence>